<keyword evidence="3" id="KW-1185">Reference proteome</keyword>
<sequence length="168" mass="19058">MLNFLVMVTCGILVAPCVMGCCFVIFKNVHSKCSPGIFSIVILHLQIRSFVSFMALGCFILLVTCGIEIPLRRTSSNYTLSDFYGTICRKNSSNISLPTEWFEEVHGELLGHNFRQLVQYCLVVFFYASQFATVEKIWLVKEREGASKLIPLATYIIPSTVNKEERKK</sequence>
<evidence type="ECO:0000313" key="2">
    <source>
        <dbReference type="EMBL" id="CAL1299160.1"/>
    </source>
</evidence>
<dbReference type="Proteomes" id="UP001497382">
    <property type="component" value="Unassembled WGS sequence"/>
</dbReference>
<feature type="non-terminal residue" evidence="2">
    <location>
        <position position="168"/>
    </location>
</feature>
<accession>A0AAV2BTW8</accession>
<organism evidence="2 3">
    <name type="scientific">Larinioides sclopetarius</name>
    <dbReference type="NCBI Taxonomy" id="280406"/>
    <lineage>
        <taxon>Eukaryota</taxon>
        <taxon>Metazoa</taxon>
        <taxon>Ecdysozoa</taxon>
        <taxon>Arthropoda</taxon>
        <taxon>Chelicerata</taxon>
        <taxon>Arachnida</taxon>
        <taxon>Araneae</taxon>
        <taxon>Araneomorphae</taxon>
        <taxon>Entelegynae</taxon>
        <taxon>Araneoidea</taxon>
        <taxon>Araneidae</taxon>
        <taxon>Larinioides</taxon>
    </lineage>
</organism>
<keyword evidence="1" id="KW-1133">Transmembrane helix</keyword>
<reference evidence="2 3" key="1">
    <citation type="submission" date="2024-04" db="EMBL/GenBank/DDBJ databases">
        <authorList>
            <person name="Rising A."/>
            <person name="Reimegard J."/>
            <person name="Sonavane S."/>
            <person name="Akerstrom W."/>
            <person name="Nylinder S."/>
            <person name="Hedman E."/>
            <person name="Kallberg Y."/>
        </authorList>
    </citation>
    <scope>NUCLEOTIDE SEQUENCE [LARGE SCALE GENOMIC DNA]</scope>
</reference>
<keyword evidence="1" id="KW-0812">Transmembrane</keyword>
<protein>
    <submittedName>
        <fullName evidence="2">Uncharacterized protein</fullName>
    </submittedName>
</protein>
<name>A0AAV2BTW8_9ARAC</name>
<keyword evidence="1" id="KW-0472">Membrane</keyword>
<feature type="transmembrane region" description="Helical" evidence="1">
    <location>
        <begin position="47"/>
        <end position="71"/>
    </location>
</feature>
<dbReference type="EMBL" id="CAXIEN010000488">
    <property type="protein sequence ID" value="CAL1299160.1"/>
    <property type="molecule type" value="Genomic_DNA"/>
</dbReference>
<proteinExistence type="predicted"/>
<evidence type="ECO:0000256" key="1">
    <source>
        <dbReference type="SAM" id="Phobius"/>
    </source>
</evidence>
<gene>
    <name evidence="2" type="ORF">LARSCL_LOCUS21191</name>
</gene>
<feature type="transmembrane region" description="Helical" evidence="1">
    <location>
        <begin position="6"/>
        <end position="26"/>
    </location>
</feature>
<evidence type="ECO:0000313" key="3">
    <source>
        <dbReference type="Proteomes" id="UP001497382"/>
    </source>
</evidence>
<comment type="caution">
    <text evidence="2">The sequence shown here is derived from an EMBL/GenBank/DDBJ whole genome shotgun (WGS) entry which is preliminary data.</text>
</comment>
<dbReference type="AlphaFoldDB" id="A0AAV2BTW8"/>